<accession>A0A6G1IMZ8</accession>
<protein>
    <submittedName>
        <fullName evidence="1">Uncharacterized protein</fullName>
    </submittedName>
</protein>
<proteinExistence type="predicted"/>
<evidence type="ECO:0000313" key="1">
    <source>
        <dbReference type="EMBL" id="KAF2679360.1"/>
    </source>
</evidence>
<sequence length="100" mass="11534">MVPLIYPLNPTGQAENVTSMKALEESRRKLFAPITERSRLESPVLHLPGKLRNRIYCFTFHNTFLLETPEADLPSTTRCTHLYGVNFKKFPHPSNPFHLL</sequence>
<name>A0A6G1IMZ8_9PLEO</name>
<dbReference type="OrthoDB" id="3799420at2759"/>
<reference evidence="1" key="1">
    <citation type="journal article" date="2020" name="Stud. Mycol.">
        <title>101 Dothideomycetes genomes: a test case for predicting lifestyles and emergence of pathogens.</title>
        <authorList>
            <person name="Haridas S."/>
            <person name="Albert R."/>
            <person name="Binder M."/>
            <person name="Bloem J."/>
            <person name="Labutti K."/>
            <person name="Salamov A."/>
            <person name="Andreopoulos B."/>
            <person name="Baker S."/>
            <person name="Barry K."/>
            <person name="Bills G."/>
            <person name="Bluhm B."/>
            <person name="Cannon C."/>
            <person name="Castanera R."/>
            <person name="Culley D."/>
            <person name="Daum C."/>
            <person name="Ezra D."/>
            <person name="Gonzalez J."/>
            <person name="Henrissat B."/>
            <person name="Kuo A."/>
            <person name="Liang C."/>
            <person name="Lipzen A."/>
            <person name="Lutzoni F."/>
            <person name="Magnuson J."/>
            <person name="Mondo S."/>
            <person name="Nolan M."/>
            <person name="Ohm R."/>
            <person name="Pangilinan J."/>
            <person name="Park H.-J."/>
            <person name="Ramirez L."/>
            <person name="Alfaro M."/>
            <person name="Sun H."/>
            <person name="Tritt A."/>
            <person name="Yoshinaga Y."/>
            <person name="Zwiers L.-H."/>
            <person name="Turgeon B."/>
            <person name="Goodwin S."/>
            <person name="Spatafora J."/>
            <person name="Crous P."/>
            <person name="Grigoriev I."/>
        </authorList>
    </citation>
    <scope>NUCLEOTIDE SEQUENCE</scope>
    <source>
        <strain evidence="1">CBS 122367</strain>
    </source>
</reference>
<keyword evidence="2" id="KW-1185">Reference proteome</keyword>
<dbReference type="AlphaFoldDB" id="A0A6G1IMZ8"/>
<evidence type="ECO:0000313" key="2">
    <source>
        <dbReference type="Proteomes" id="UP000799291"/>
    </source>
</evidence>
<dbReference type="Proteomes" id="UP000799291">
    <property type="component" value="Unassembled WGS sequence"/>
</dbReference>
<dbReference type="EMBL" id="MU005604">
    <property type="protein sequence ID" value="KAF2679360.1"/>
    <property type="molecule type" value="Genomic_DNA"/>
</dbReference>
<gene>
    <name evidence="1" type="ORF">K458DRAFT_394055</name>
</gene>
<organism evidence="1 2">
    <name type="scientific">Lentithecium fluviatile CBS 122367</name>
    <dbReference type="NCBI Taxonomy" id="1168545"/>
    <lineage>
        <taxon>Eukaryota</taxon>
        <taxon>Fungi</taxon>
        <taxon>Dikarya</taxon>
        <taxon>Ascomycota</taxon>
        <taxon>Pezizomycotina</taxon>
        <taxon>Dothideomycetes</taxon>
        <taxon>Pleosporomycetidae</taxon>
        <taxon>Pleosporales</taxon>
        <taxon>Massarineae</taxon>
        <taxon>Lentitheciaceae</taxon>
        <taxon>Lentithecium</taxon>
    </lineage>
</organism>